<dbReference type="EMBL" id="JAIMJA010000009">
    <property type="protein sequence ID" value="MCE2595229.1"/>
    <property type="molecule type" value="Genomic_DNA"/>
</dbReference>
<evidence type="ECO:0000313" key="2">
    <source>
        <dbReference type="Proteomes" id="UP001201273"/>
    </source>
</evidence>
<comment type="caution">
    <text evidence="1">The sequence shown here is derived from an EMBL/GenBank/DDBJ whole genome shotgun (WGS) entry which is preliminary data.</text>
</comment>
<keyword evidence="2" id="KW-1185">Reference proteome</keyword>
<name>A0ABS8W8A3_9GAMM</name>
<organism evidence="1 2">
    <name type="scientific">Motilimonas cestriensis</name>
    <dbReference type="NCBI Taxonomy" id="2742685"/>
    <lineage>
        <taxon>Bacteria</taxon>
        <taxon>Pseudomonadati</taxon>
        <taxon>Pseudomonadota</taxon>
        <taxon>Gammaproteobacteria</taxon>
        <taxon>Alteromonadales</taxon>
        <taxon>Alteromonadales genera incertae sedis</taxon>
        <taxon>Motilimonas</taxon>
    </lineage>
</organism>
<protein>
    <submittedName>
        <fullName evidence="1">Uncharacterized protein</fullName>
    </submittedName>
</protein>
<accession>A0ABS8W8A3</accession>
<evidence type="ECO:0000313" key="1">
    <source>
        <dbReference type="EMBL" id="MCE2595229.1"/>
    </source>
</evidence>
<dbReference type="Proteomes" id="UP001201273">
    <property type="component" value="Unassembled WGS sequence"/>
</dbReference>
<dbReference type="RefSeq" id="WP_233052723.1">
    <property type="nucleotide sequence ID" value="NZ_JAIMJA010000009.1"/>
</dbReference>
<proteinExistence type="predicted"/>
<gene>
    <name evidence="1" type="ORF">K6Y31_10425</name>
</gene>
<reference evidence="1 2" key="1">
    <citation type="journal article" date="2022" name="Environ. Microbiol. Rep.">
        <title>Eco-phylogenetic analyses reveal divergent evolution of vitamin B12 metabolism in the marine bacterial family 'Psychromonadaceae'.</title>
        <authorList>
            <person name="Jin X."/>
            <person name="Yang Y."/>
            <person name="Cao H."/>
            <person name="Gao B."/>
            <person name="Zhao Z."/>
        </authorList>
    </citation>
    <scope>NUCLEOTIDE SEQUENCE [LARGE SCALE GENOMIC DNA]</scope>
    <source>
        <strain evidence="1 2">MKS20</strain>
    </source>
</reference>
<sequence>MQPSSNIPIQLRSYQGLNLMAQLDINLTEAPLPIEPLSQICTQDELTSLHILVDASQVNSALLEQLFVLLQGLYRPLMRGKNKQVWVIWHHSDESIIRAGAQALCQIAALELARKGVSINFIHQHHALSEPQRQCLLHWQFAHYCTAQAFSLPEAPLSQLEKLEELL</sequence>